<dbReference type="Proteomes" id="UP000067689">
    <property type="component" value="Chromosome"/>
</dbReference>
<evidence type="ECO:0000256" key="3">
    <source>
        <dbReference type="ARBA" id="ARBA00022741"/>
    </source>
</evidence>
<evidence type="ECO:0000313" key="8">
    <source>
        <dbReference type="EMBL" id="ALX05803.1"/>
    </source>
</evidence>
<name>A0A0U4CD35_9ACTN</name>
<dbReference type="InterPro" id="IPR050166">
    <property type="entry name" value="ABC_transporter_ATP-bind"/>
</dbReference>
<organism evidence="8 9">
    <name type="scientific">Aeromicrobium erythreum</name>
    <dbReference type="NCBI Taxonomy" id="2041"/>
    <lineage>
        <taxon>Bacteria</taxon>
        <taxon>Bacillati</taxon>
        <taxon>Actinomycetota</taxon>
        <taxon>Actinomycetes</taxon>
        <taxon>Propionibacteriales</taxon>
        <taxon>Nocardioidaceae</taxon>
        <taxon>Aeromicrobium</taxon>
    </lineage>
</organism>
<dbReference type="PROSITE" id="PS00211">
    <property type="entry name" value="ABC_TRANSPORTER_1"/>
    <property type="match status" value="1"/>
</dbReference>
<keyword evidence="6" id="KW-0472">Membrane</keyword>
<evidence type="ECO:0000256" key="5">
    <source>
        <dbReference type="ARBA" id="ARBA00022967"/>
    </source>
</evidence>
<keyword evidence="9" id="KW-1185">Reference proteome</keyword>
<evidence type="ECO:0000256" key="4">
    <source>
        <dbReference type="ARBA" id="ARBA00022840"/>
    </source>
</evidence>
<dbReference type="SMART" id="SM00382">
    <property type="entry name" value="AAA"/>
    <property type="match status" value="1"/>
</dbReference>
<gene>
    <name evidence="8" type="ORF">AERYTH_14425</name>
</gene>
<dbReference type="OrthoDB" id="8773773at2"/>
<protein>
    <recommendedName>
        <fullName evidence="7">ABC transporter domain-containing protein</fullName>
    </recommendedName>
</protein>
<keyword evidence="4" id="KW-0067">ATP-binding</keyword>
<accession>A0A0U4CD35</accession>
<evidence type="ECO:0000256" key="1">
    <source>
        <dbReference type="ARBA" id="ARBA00022448"/>
    </source>
</evidence>
<reference evidence="8 9" key="1">
    <citation type="journal article" date="1991" name="Int. J. Syst. Bacteriol.">
        <title>Description of the erythromycin-producing bacterium Arthrobacter sp. strain NRRL B-3381 as Aeromicrobium erythreum gen. nov., sp. nov.</title>
        <authorList>
            <person name="Miller E.S."/>
            <person name="Woese C.R."/>
            <person name="Brenner S."/>
        </authorList>
    </citation>
    <scope>NUCLEOTIDE SEQUENCE [LARGE SCALE GENOMIC DNA]</scope>
    <source>
        <strain evidence="8 9">AR18</strain>
    </source>
</reference>
<keyword evidence="3" id="KW-0547">Nucleotide-binding</keyword>
<dbReference type="GO" id="GO:0016887">
    <property type="term" value="F:ATP hydrolysis activity"/>
    <property type="evidence" value="ECO:0007669"/>
    <property type="project" value="InterPro"/>
</dbReference>
<keyword evidence="2" id="KW-1003">Cell membrane</keyword>
<feature type="domain" description="ABC transporter" evidence="7">
    <location>
        <begin position="20"/>
        <end position="237"/>
    </location>
</feature>
<evidence type="ECO:0000313" key="9">
    <source>
        <dbReference type="Proteomes" id="UP000067689"/>
    </source>
</evidence>
<dbReference type="KEGG" id="aer:AERYTH_14425"/>
<evidence type="ECO:0000256" key="2">
    <source>
        <dbReference type="ARBA" id="ARBA00022475"/>
    </source>
</evidence>
<dbReference type="AlphaFoldDB" id="A0A0U4CD35"/>
<dbReference type="Gene3D" id="3.40.50.300">
    <property type="entry name" value="P-loop containing nucleotide triphosphate hydrolases"/>
    <property type="match status" value="1"/>
</dbReference>
<dbReference type="SUPFAM" id="SSF52540">
    <property type="entry name" value="P-loop containing nucleoside triphosphate hydrolases"/>
    <property type="match status" value="1"/>
</dbReference>
<dbReference type="PANTHER" id="PTHR42788:SF17">
    <property type="entry name" value="ALIPHATIC SULFONATES IMPORT ATP-BINDING PROTEIN SSUB"/>
    <property type="match status" value="1"/>
</dbReference>
<dbReference type="PROSITE" id="PS50893">
    <property type="entry name" value="ABC_TRANSPORTER_2"/>
    <property type="match status" value="1"/>
</dbReference>
<keyword evidence="1" id="KW-0813">Transport</keyword>
<dbReference type="InterPro" id="IPR003593">
    <property type="entry name" value="AAA+_ATPase"/>
</dbReference>
<dbReference type="PANTHER" id="PTHR42788">
    <property type="entry name" value="TAURINE IMPORT ATP-BINDING PROTEIN-RELATED"/>
    <property type="match status" value="1"/>
</dbReference>
<sequence length="263" mass="28418">MATRLNAPHALRAPTVPPTVQVRGLRRAFGDTVVLDDLDLDVAPGELVALLGRSGSGKSTLLRLLAGLDAPDAGTAEVDGVTSVAFQEPRLLPWRRVAQNVALGLRTGSRRERDERARQLLGEVGLTEKADVWPVTLSGGQAQRASLARALVSEPGLLLLDEPFSALDALTRIEMHDLLLRVWARHRASVLLVTHDVDEALLLADRVIVLDQGRVAHSLRLDLPRPRALHDPRLVAHRATLLDQLGVRPSSATLTSTAQEAIS</sequence>
<dbReference type="STRING" id="2041.AERYTH_14425"/>
<dbReference type="Pfam" id="PF00005">
    <property type="entry name" value="ABC_tran"/>
    <property type="match status" value="1"/>
</dbReference>
<dbReference type="InterPro" id="IPR017871">
    <property type="entry name" value="ABC_transporter-like_CS"/>
</dbReference>
<evidence type="ECO:0000256" key="6">
    <source>
        <dbReference type="ARBA" id="ARBA00023136"/>
    </source>
</evidence>
<dbReference type="GO" id="GO:0005524">
    <property type="term" value="F:ATP binding"/>
    <property type="evidence" value="ECO:0007669"/>
    <property type="project" value="UniProtKB-KW"/>
</dbReference>
<dbReference type="EMBL" id="CP011502">
    <property type="protein sequence ID" value="ALX05803.1"/>
    <property type="molecule type" value="Genomic_DNA"/>
</dbReference>
<keyword evidence="5" id="KW-1278">Translocase</keyword>
<dbReference type="InterPro" id="IPR027417">
    <property type="entry name" value="P-loop_NTPase"/>
</dbReference>
<dbReference type="RefSeq" id="WP_067860161.1">
    <property type="nucleotide sequence ID" value="NZ_CP011502.1"/>
</dbReference>
<evidence type="ECO:0000259" key="7">
    <source>
        <dbReference type="PROSITE" id="PS50893"/>
    </source>
</evidence>
<proteinExistence type="predicted"/>
<dbReference type="PATRIC" id="fig|2041.4.peg.3010"/>
<dbReference type="InterPro" id="IPR003439">
    <property type="entry name" value="ABC_transporter-like_ATP-bd"/>
</dbReference>